<feature type="domain" description="DUF7782" evidence="1">
    <location>
        <begin position="1"/>
        <end position="39"/>
    </location>
</feature>
<dbReference type="Pfam" id="PF25004">
    <property type="entry name" value="DUF7782"/>
    <property type="match status" value="1"/>
</dbReference>
<gene>
    <name evidence="2" type="ORF">BN970_00831</name>
</gene>
<evidence type="ECO:0000313" key="3">
    <source>
        <dbReference type="Proteomes" id="UP000182227"/>
    </source>
</evidence>
<dbReference type="InterPro" id="IPR056684">
    <property type="entry name" value="DUF7782"/>
</dbReference>
<protein>
    <submittedName>
        <fullName evidence="2">Transferase</fullName>
    </submittedName>
</protein>
<reference evidence="2 3" key="1">
    <citation type="submission" date="2015-03" db="EMBL/GenBank/DDBJ databases">
        <authorList>
            <person name="Murphy D."/>
        </authorList>
    </citation>
    <scope>NUCLEOTIDE SEQUENCE [LARGE SCALE GENOMIC DNA]</scope>
    <source>
        <strain evidence="2 3">D16</strain>
    </source>
</reference>
<dbReference type="EMBL" id="CTEF01000001">
    <property type="protein sequence ID" value="CQD04810.1"/>
    <property type="molecule type" value="Genomic_DNA"/>
</dbReference>
<sequence length="42" mass="4419">MPLGTLIQLLAAHHGVDPDALAQAALPEVREAIGRGILYQAQ</sequence>
<dbReference type="AlphaFoldDB" id="A0A0U1CYR6"/>
<accession>A0A0U1CYR6</accession>
<dbReference type="Proteomes" id="UP000182227">
    <property type="component" value="Unassembled WGS sequence"/>
</dbReference>
<name>A0A0U1CYR6_9MYCO</name>
<dbReference type="GO" id="GO:0016740">
    <property type="term" value="F:transferase activity"/>
    <property type="evidence" value="ECO:0007669"/>
    <property type="project" value="UniProtKB-KW"/>
</dbReference>
<proteinExistence type="predicted"/>
<evidence type="ECO:0000259" key="1">
    <source>
        <dbReference type="Pfam" id="PF25004"/>
    </source>
</evidence>
<keyword evidence="2" id="KW-0808">Transferase</keyword>
<organism evidence="2 3">
    <name type="scientific">Mycolicibacterium conceptionense</name>
    <dbReference type="NCBI Taxonomy" id="451644"/>
    <lineage>
        <taxon>Bacteria</taxon>
        <taxon>Bacillati</taxon>
        <taxon>Actinomycetota</taxon>
        <taxon>Actinomycetes</taxon>
        <taxon>Mycobacteriales</taxon>
        <taxon>Mycobacteriaceae</taxon>
        <taxon>Mycolicibacterium</taxon>
    </lineage>
</organism>
<evidence type="ECO:0000313" key="2">
    <source>
        <dbReference type="EMBL" id="CQD04810.1"/>
    </source>
</evidence>